<dbReference type="AlphaFoldDB" id="A0A438NC09"/>
<comment type="caution">
    <text evidence="2">The sequence shown here is derived from an EMBL/GenBank/DDBJ whole genome shotgun (WGS) entry which is preliminary data.</text>
</comment>
<evidence type="ECO:0000259" key="1">
    <source>
        <dbReference type="PROSITE" id="PS50011"/>
    </source>
</evidence>
<name>A0A438NC09_EXOME</name>
<dbReference type="SUPFAM" id="SSF56112">
    <property type="entry name" value="Protein kinase-like (PK-like)"/>
    <property type="match status" value="1"/>
</dbReference>
<dbReference type="InterPro" id="IPR011009">
    <property type="entry name" value="Kinase-like_dom_sf"/>
</dbReference>
<accession>A0A438NC09</accession>
<dbReference type="OrthoDB" id="3432781at2759"/>
<dbReference type="Proteomes" id="UP000288859">
    <property type="component" value="Unassembled WGS sequence"/>
</dbReference>
<dbReference type="GO" id="GO:0004672">
    <property type="term" value="F:protein kinase activity"/>
    <property type="evidence" value="ECO:0007669"/>
    <property type="project" value="InterPro"/>
</dbReference>
<dbReference type="GO" id="GO:0005524">
    <property type="term" value="F:ATP binding"/>
    <property type="evidence" value="ECO:0007669"/>
    <property type="project" value="InterPro"/>
</dbReference>
<dbReference type="PROSITE" id="PS50011">
    <property type="entry name" value="PROTEIN_KINASE_DOM"/>
    <property type="match status" value="1"/>
</dbReference>
<gene>
    <name evidence="2" type="ORF">B0A52_02328</name>
</gene>
<feature type="domain" description="Protein kinase" evidence="1">
    <location>
        <begin position="44"/>
        <end position="329"/>
    </location>
</feature>
<organism evidence="2 3">
    <name type="scientific">Exophiala mesophila</name>
    <name type="common">Black yeast-like fungus</name>
    <dbReference type="NCBI Taxonomy" id="212818"/>
    <lineage>
        <taxon>Eukaryota</taxon>
        <taxon>Fungi</taxon>
        <taxon>Dikarya</taxon>
        <taxon>Ascomycota</taxon>
        <taxon>Pezizomycotina</taxon>
        <taxon>Eurotiomycetes</taxon>
        <taxon>Chaetothyriomycetidae</taxon>
        <taxon>Chaetothyriales</taxon>
        <taxon>Herpotrichiellaceae</taxon>
        <taxon>Exophiala</taxon>
    </lineage>
</organism>
<dbReference type="Pfam" id="PF13095">
    <property type="entry name" value="FTA2"/>
    <property type="match status" value="1"/>
</dbReference>
<dbReference type="EMBL" id="NAJM01000009">
    <property type="protein sequence ID" value="RVX73200.1"/>
    <property type="molecule type" value="Genomic_DNA"/>
</dbReference>
<proteinExistence type="predicted"/>
<evidence type="ECO:0000313" key="2">
    <source>
        <dbReference type="EMBL" id="RVX73200.1"/>
    </source>
</evidence>
<dbReference type="InterPro" id="IPR052396">
    <property type="entry name" value="Meiotic_Drive_Suppr_Kinase"/>
</dbReference>
<dbReference type="PANTHER" id="PTHR37171:SF1">
    <property type="entry name" value="SERINE_THREONINE-PROTEIN KINASE YRZF-RELATED"/>
    <property type="match status" value="1"/>
</dbReference>
<reference evidence="2 3" key="1">
    <citation type="submission" date="2017-03" db="EMBL/GenBank/DDBJ databases">
        <title>Genomes of endolithic fungi from Antarctica.</title>
        <authorList>
            <person name="Coleine C."/>
            <person name="Masonjones S."/>
            <person name="Stajich J.E."/>
        </authorList>
    </citation>
    <scope>NUCLEOTIDE SEQUENCE [LARGE SCALE GENOMIC DNA]</scope>
    <source>
        <strain evidence="2 3">CCFEE 6314</strain>
    </source>
</reference>
<evidence type="ECO:0000313" key="3">
    <source>
        <dbReference type="Proteomes" id="UP000288859"/>
    </source>
</evidence>
<dbReference type="InterPro" id="IPR000719">
    <property type="entry name" value="Prot_kinase_dom"/>
</dbReference>
<dbReference type="PANTHER" id="PTHR37171">
    <property type="entry name" value="SERINE/THREONINE-PROTEIN KINASE YRZF-RELATED"/>
    <property type="match status" value="1"/>
</dbReference>
<protein>
    <recommendedName>
        <fullName evidence="1">Protein kinase domain-containing protein</fullName>
    </recommendedName>
</protein>
<dbReference type="Gene3D" id="1.10.510.10">
    <property type="entry name" value="Transferase(Phosphotransferase) domain 1"/>
    <property type="match status" value="1"/>
</dbReference>
<sequence>MSQAVSPSASNRVDLYPEDTTMPQTELDDFDSLVLKPVKLHHEIRFRKYAGNGRAGHVFKIRMNKKDYALKMARSPSCSLQRLLTLDKFIFDNPGLNATKFKRTKRKAFYNPFYIECRANGALIERGFNGQILPFCYGWIDIPDALELQVAAKFGIQPFLWDRPESVEHQQIRGILYEWVDGRPLTQIKMTSDIANQARKLLKALHDVEILHGGVAASNFLVEESSQKVHLIDLSASISLPHISISKQEFQDRQQKERLALEVEFSLLSENPINQGLSFADFSAPLDFTQTYSLAAPATLVTAVATFKIHQMCASTRIHTTYISCDILT</sequence>
<dbReference type="InterPro" id="IPR025213">
    <property type="entry name" value="Sim4_Fta2"/>
</dbReference>